<organism evidence="13 14">
    <name type="scientific">Nicotiana sylvestris</name>
    <name type="common">Wood tobacco</name>
    <name type="synonym">South American tobacco</name>
    <dbReference type="NCBI Taxonomy" id="4096"/>
    <lineage>
        <taxon>Eukaryota</taxon>
        <taxon>Viridiplantae</taxon>
        <taxon>Streptophyta</taxon>
        <taxon>Embryophyta</taxon>
        <taxon>Tracheophyta</taxon>
        <taxon>Spermatophyta</taxon>
        <taxon>Magnoliopsida</taxon>
        <taxon>eudicotyledons</taxon>
        <taxon>Gunneridae</taxon>
        <taxon>Pentapetalae</taxon>
        <taxon>asterids</taxon>
        <taxon>lamiids</taxon>
        <taxon>Solanales</taxon>
        <taxon>Solanaceae</taxon>
        <taxon>Nicotianoideae</taxon>
        <taxon>Nicotianeae</taxon>
        <taxon>Nicotiana</taxon>
    </lineage>
</organism>
<evidence type="ECO:0000313" key="14">
    <source>
        <dbReference type="RefSeq" id="XP_009767810.1"/>
    </source>
</evidence>
<accession>A0A1U7W0K5</accession>
<sequence>MEAMKMKIFMVALVMVLVAMSGIQNVAAMEAPAPAPASDSSIFVPTIFASLVALAFGLFF</sequence>
<dbReference type="AlphaFoldDB" id="A0A1U7W0K5"/>
<dbReference type="Proteomes" id="UP000189701">
    <property type="component" value="Unplaced"/>
</dbReference>
<dbReference type="KEGG" id="nsy:104218907"/>
<feature type="signal peptide" evidence="12">
    <location>
        <begin position="1"/>
        <end position="28"/>
    </location>
</feature>
<evidence type="ECO:0000256" key="2">
    <source>
        <dbReference type="ARBA" id="ARBA00005835"/>
    </source>
</evidence>
<proteinExistence type="inferred from homology"/>
<gene>
    <name evidence="14" type="primary">LOC104218907</name>
</gene>
<evidence type="ECO:0000256" key="7">
    <source>
        <dbReference type="ARBA" id="ARBA00023180"/>
    </source>
</evidence>
<dbReference type="GO" id="GO:0012505">
    <property type="term" value="C:endomembrane system"/>
    <property type="evidence" value="ECO:0007669"/>
    <property type="project" value="UniProtKB-SubCell"/>
</dbReference>
<evidence type="ECO:0000256" key="10">
    <source>
        <dbReference type="ARBA" id="ARBA00037868"/>
    </source>
</evidence>
<protein>
    <submittedName>
        <fullName evidence="14">Arabinogalactan peptide 14</fullName>
    </submittedName>
</protein>
<comment type="subcellular location">
    <subcellularLocation>
        <location evidence="10">Endomembrane system</location>
        <topology evidence="10">Lipid-anchor</topology>
    </subcellularLocation>
    <subcellularLocation>
        <location evidence="1">Membrane</location>
        <topology evidence="1">Lipid-anchor</topology>
        <topology evidence="1">GPI-anchor</topology>
    </subcellularLocation>
</comment>
<dbReference type="InterPro" id="IPR039281">
    <property type="entry name" value="AGP3/12/13/14/21"/>
</dbReference>
<dbReference type="PANTHER" id="PTHR34114">
    <property type="entry name" value="ARABINOGALACTAN PEPTIDE 1"/>
    <property type="match status" value="1"/>
</dbReference>
<dbReference type="PANTHER" id="PTHR34114:SF11">
    <property type="entry name" value="ARABINOGALACTAN PROTEIN 13-RELATED"/>
    <property type="match status" value="1"/>
</dbReference>
<evidence type="ECO:0000313" key="13">
    <source>
        <dbReference type="Proteomes" id="UP000189701"/>
    </source>
</evidence>
<keyword evidence="11" id="KW-0812">Transmembrane</keyword>
<evidence type="ECO:0000256" key="1">
    <source>
        <dbReference type="ARBA" id="ARBA00004589"/>
    </source>
</evidence>
<keyword evidence="6 11" id="KW-0472">Membrane</keyword>
<keyword evidence="9" id="KW-0449">Lipoprotein</keyword>
<comment type="similarity">
    <text evidence="2">Belongs to the AG-peptide AGP family.</text>
</comment>
<evidence type="ECO:0000256" key="5">
    <source>
        <dbReference type="ARBA" id="ARBA00022974"/>
    </source>
</evidence>
<feature type="chain" id="PRO_5010527070" evidence="12">
    <location>
        <begin position="29"/>
        <end position="60"/>
    </location>
</feature>
<keyword evidence="7" id="KW-0325">Glycoprotein</keyword>
<reference evidence="13" key="1">
    <citation type="journal article" date="2013" name="Genome Biol.">
        <title>Reference genomes and transcriptomes of Nicotiana sylvestris and Nicotiana tomentosiformis.</title>
        <authorList>
            <person name="Sierro N."/>
            <person name="Battey J.N."/>
            <person name="Ouadi S."/>
            <person name="Bovet L."/>
            <person name="Goepfert S."/>
            <person name="Bakaher N."/>
            <person name="Peitsch M.C."/>
            <person name="Ivanov N.V."/>
        </authorList>
    </citation>
    <scope>NUCLEOTIDE SEQUENCE [LARGE SCALE GENOMIC DNA]</scope>
</reference>
<keyword evidence="11" id="KW-1133">Transmembrane helix</keyword>
<keyword evidence="8" id="KW-0379">Hydroxylation</keyword>
<keyword evidence="13" id="KW-1185">Reference proteome</keyword>
<evidence type="ECO:0000256" key="12">
    <source>
        <dbReference type="SAM" id="SignalP"/>
    </source>
</evidence>
<dbReference type="RefSeq" id="XP_009767810.1">
    <property type="nucleotide sequence ID" value="XM_009769508.1"/>
</dbReference>
<keyword evidence="3" id="KW-0336">GPI-anchor</keyword>
<reference evidence="14" key="2">
    <citation type="submission" date="2025-08" db="UniProtKB">
        <authorList>
            <consortium name="RefSeq"/>
        </authorList>
    </citation>
    <scope>IDENTIFICATION</scope>
    <source>
        <tissue evidence="14">Leaf</tissue>
    </source>
</reference>
<evidence type="ECO:0000256" key="6">
    <source>
        <dbReference type="ARBA" id="ARBA00023136"/>
    </source>
</evidence>
<dbReference type="eggNOG" id="ENOG502S9IR">
    <property type="taxonomic scope" value="Eukaryota"/>
</dbReference>
<dbReference type="GeneID" id="104218907"/>
<keyword evidence="5" id="KW-0654">Proteoglycan</keyword>
<evidence type="ECO:0000256" key="8">
    <source>
        <dbReference type="ARBA" id="ARBA00023278"/>
    </source>
</evidence>
<dbReference type="GO" id="GO:0098552">
    <property type="term" value="C:side of membrane"/>
    <property type="evidence" value="ECO:0007669"/>
    <property type="project" value="UniProtKB-KW"/>
</dbReference>
<evidence type="ECO:0000256" key="3">
    <source>
        <dbReference type="ARBA" id="ARBA00022622"/>
    </source>
</evidence>
<name>A0A1U7W0K5_NICSY</name>
<keyword evidence="4 12" id="KW-0732">Signal</keyword>
<evidence type="ECO:0000256" key="4">
    <source>
        <dbReference type="ARBA" id="ARBA00022729"/>
    </source>
</evidence>
<evidence type="ECO:0000256" key="11">
    <source>
        <dbReference type="SAM" id="Phobius"/>
    </source>
</evidence>
<evidence type="ECO:0000256" key="9">
    <source>
        <dbReference type="ARBA" id="ARBA00023288"/>
    </source>
</evidence>
<feature type="transmembrane region" description="Helical" evidence="11">
    <location>
        <begin position="38"/>
        <end position="59"/>
    </location>
</feature>